<dbReference type="SUPFAM" id="SSF46689">
    <property type="entry name" value="Homeodomain-like"/>
    <property type="match status" value="1"/>
</dbReference>
<organism evidence="3 4">
    <name type="scientific">Hesseltinella vesiculosa</name>
    <dbReference type="NCBI Taxonomy" id="101127"/>
    <lineage>
        <taxon>Eukaryota</taxon>
        <taxon>Fungi</taxon>
        <taxon>Fungi incertae sedis</taxon>
        <taxon>Mucoromycota</taxon>
        <taxon>Mucoromycotina</taxon>
        <taxon>Mucoromycetes</taxon>
        <taxon>Mucorales</taxon>
        <taxon>Cunninghamellaceae</taxon>
        <taxon>Hesseltinella</taxon>
    </lineage>
</organism>
<comment type="caution">
    <text evidence="3">The sequence shown here is derived from an EMBL/GenBank/DDBJ whole genome shotgun (WGS) entry which is preliminary data.</text>
</comment>
<dbReference type="PROSITE" id="PS50090">
    <property type="entry name" value="MYB_LIKE"/>
    <property type="match status" value="1"/>
</dbReference>
<dbReference type="STRING" id="101127.A0A1X2GXG3"/>
<proteinExistence type="predicted"/>
<evidence type="ECO:0000313" key="4">
    <source>
        <dbReference type="Proteomes" id="UP000242146"/>
    </source>
</evidence>
<accession>A0A1X2GXG3</accession>
<name>A0A1X2GXG3_9FUNG</name>
<dbReference type="AlphaFoldDB" id="A0A1X2GXG3"/>
<dbReference type="EMBL" id="MCGT01000001">
    <property type="protein sequence ID" value="ORX62780.1"/>
    <property type="molecule type" value="Genomic_DNA"/>
</dbReference>
<evidence type="ECO:0000256" key="1">
    <source>
        <dbReference type="SAM" id="MobiDB-lite"/>
    </source>
</evidence>
<reference evidence="3 4" key="1">
    <citation type="submission" date="2016-07" db="EMBL/GenBank/DDBJ databases">
        <title>Pervasive Adenine N6-methylation of Active Genes in Fungi.</title>
        <authorList>
            <consortium name="DOE Joint Genome Institute"/>
            <person name="Mondo S.J."/>
            <person name="Dannebaum R.O."/>
            <person name="Kuo R.C."/>
            <person name="Labutti K."/>
            <person name="Haridas S."/>
            <person name="Kuo A."/>
            <person name="Salamov A."/>
            <person name="Ahrendt S.R."/>
            <person name="Lipzen A."/>
            <person name="Sullivan W."/>
            <person name="Andreopoulos W.B."/>
            <person name="Clum A."/>
            <person name="Lindquist E."/>
            <person name="Daum C."/>
            <person name="Ramamoorthy G.K."/>
            <person name="Gryganskyi A."/>
            <person name="Culley D."/>
            <person name="Magnuson J.K."/>
            <person name="James T.Y."/>
            <person name="O'Malley M.A."/>
            <person name="Stajich J.E."/>
            <person name="Spatafora J.W."/>
            <person name="Visel A."/>
            <person name="Grigoriev I.V."/>
        </authorList>
    </citation>
    <scope>NUCLEOTIDE SEQUENCE [LARGE SCALE GENOMIC DNA]</scope>
    <source>
        <strain evidence="3 4">NRRL 3301</strain>
    </source>
</reference>
<dbReference type="Pfam" id="PF00249">
    <property type="entry name" value="Myb_DNA-binding"/>
    <property type="match status" value="1"/>
</dbReference>
<evidence type="ECO:0000313" key="3">
    <source>
        <dbReference type="EMBL" id="ORX62780.1"/>
    </source>
</evidence>
<protein>
    <recommendedName>
        <fullName evidence="2">Myb-like domain-containing protein</fullName>
    </recommendedName>
</protein>
<keyword evidence="4" id="KW-1185">Reference proteome</keyword>
<dbReference type="CDD" id="cd00167">
    <property type="entry name" value="SANT"/>
    <property type="match status" value="1"/>
</dbReference>
<feature type="region of interest" description="Disordered" evidence="1">
    <location>
        <begin position="33"/>
        <end position="52"/>
    </location>
</feature>
<dbReference type="OrthoDB" id="10258692at2759"/>
<sequence>MPIFIGWINPELIDKYQFETSAQDAWEKNGGGTFSFKDPLGTGQKRKTGGTGRYSARSIAQQMFKKNPNMYFYRHNEPGMEQWTGDWTEPEKEVFLKVAKEYGCGDKWGVFASYIPHRVGYQCSNFYRSVILPSGLVFDDNYQFTPSGRPVYVGPHRGRQS</sequence>
<dbReference type="InterPro" id="IPR001005">
    <property type="entry name" value="SANT/Myb"/>
</dbReference>
<dbReference type="Proteomes" id="UP000242146">
    <property type="component" value="Unassembled WGS sequence"/>
</dbReference>
<feature type="domain" description="Myb-like" evidence="2">
    <location>
        <begin position="85"/>
        <end position="131"/>
    </location>
</feature>
<dbReference type="Gene3D" id="1.10.10.60">
    <property type="entry name" value="Homeodomain-like"/>
    <property type="match status" value="1"/>
</dbReference>
<gene>
    <name evidence="3" type="ORF">DM01DRAFT_1005509</name>
</gene>
<evidence type="ECO:0000259" key="2">
    <source>
        <dbReference type="PROSITE" id="PS50090"/>
    </source>
</evidence>
<dbReference type="InterPro" id="IPR009057">
    <property type="entry name" value="Homeodomain-like_sf"/>
</dbReference>